<feature type="chain" id="PRO_5042013438" evidence="1">
    <location>
        <begin position="19"/>
        <end position="42"/>
    </location>
</feature>
<organism evidence="2 3">
    <name type="scientific">Populus alba x Populus x berolinensis</name>
    <dbReference type="NCBI Taxonomy" id="444605"/>
    <lineage>
        <taxon>Eukaryota</taxon>
        <taxon>Viridiplantae</taxon>
        <taxon>Streptophyta</taxon>
        <taxon>Embryophyta</taxon>
        <taxon>Tracheophyta</taxon>
        <taxon>Spermatophyta</taxon>
        <taxon>Magnoliopsida</taxon>
        <taxon>eudicotyledons</taxon>
        <taxon>Gunneridae</taxon>
        <taxon>Pentapetalae</taxon>
        <taxon>rosids</taxon>
        <taxon>fabids</taxon>
        <taxon>Malpighiales</taxon>
        <taxon>Salicaceae</taxon>
        <taxon>Saliceae</taxon>
        <taxon>Populus</taxon>
    </lineage>
</organism>
<dbReference type="Proteomes" id="UP001164929">
    <property type="component" value="Chromosome 3"/>
</dbReference>
<proteinExistence type="predicted"/>
<dbReference type="EMBL" id="JAQIZT010000003">
    <property type="protein sequence ID" value="KAJ7003151.1"/>
    <property type="molecule type" value="Genomic_DNA"/>
</dbReference>
<evidence type="ECO:0000313" key="2">
    <source>
        <dbReference type="EMBL" id="KAJ7003151.1"/>
    </source>
</evidence>
<keyword evidence="1" id="KW-0732">Signal</keyword>
<keyword evidence="3" id="KW-1185">Reference proteome</keyword>
<evidence type="ECO:0000313" key="3">
    <source>
        <dbReference type="Proteomes" id="UP001164929"/>
    </source>
</evidence>
<accession>A0AAD6R6B5</accession>
<gene>
    <name evidence="2" type="ORF">NC653_008401</name>
</gene>
<feature type="signal peptide" evidence="1">
    <location>
        <begin position="1"/>
        <end position="18"/>
    </location>
</feature>
<dbReference type="AlphaFoldDB" id="A0AAD6R6B5"/>
<reference evidence="2" key="1">
    <citation type="journal article" date="2023" name="Mol. Ecol. Resour.">
        <title>Chromosome-level genome assembly of a triploid poplar Populus alba 'Berolinensis'.</title>
        <authorList>
            <person name="Chen S."/>
            <person name="Yu Y."/>
            <person name="Wang X."/>
            <person name="Wang S."/>
            <person name="Zhang T."/>
            <person name="Zhou Y."/>
            <person name="He R."/>
            <person name="Meng N."/>
            <person name="Wang Y."/>
            <person name="Liu W."/>
            <person name="Liu Z."/>
            <person name="Liu J."/>
            <person name="Guo Q."/>
            <person name="Huang H."/>
            <person name="Sederoff R.R."/>
            <person name="Wang G."/>
            <person name="Qu G."/>
            <person name="Chen S."/>
        </authorList>
    </citation>
    <scope>NUCLEOTIDE SEQUENCE</scope>
    <source>
        <strain evidence="2">SC-2020</strain>
    </source>
</reference>
<comment type="caution">
    <text evidence="2">The sequence shown here is derived from an EMBL/GenBank/DDBJ whole genome shotgun (WGS) entry which is preliminary data.</text>
</comment>
<evidence type="ECO:0000256" key="1">
    <source>
        <dbReference type="SAM" id="SignalP"/>
    </source>
</evidence>
<name>A0AAD6R6B5_9ROSI</name>
<sequence>MLLMVNLAWHLSHVGVVAEKHKSQIETICCGIRKICCIKARC</sequence>
<protein>
    <submittedName>
        <fullName evidence="2">Uncharacterized protein</fullName>
    </submittedName>
</protein>